<name>A0A0M6XRA4_9RHOB</name>
<sequence length="80" mass="8554">MLVLLTLQSLVLAGWVVTTLGLLSGMGWRAVADRRAVPDMAPRPPYLRDPGTRVRRIVWCVLTAALAVLAAITTVTLASA</sequence>
<dbReference type="EMBL" id="CXPG01000020">
    <property type="protein sequence ID" value="CTQ33600.1"/>
    <property type="molecule type" value="Genomic_DNA"/>
</dbReference>
<protein>
    <submittedName>
        <fullName evidence="2">Uncharacterized protein</fullName>
    </submittedName>
</protein>
<dbReference type="STRING" id="282197.SAMN04488517_102428"/>
<accession>A0A0M6XRA4</accession>
<dbReference type="Proteomes" id="UP000048908">
    <property type="component" value="Unassembled WGS sequence"/>
</dbReference>
<keyword evidence="1" id="KW-1133">Transmembrane helix</keyword>
<dbReference type="AlphaFoldDB" id="A0A0M6XRA4"/>
<reference evidence="2 3" key="1">
    <citation type="submission" date="2015-07" db="EMBL/GenBank/DDBJ databases">
        <authorList>
            <person name="Noorani M."/>
        </authorList>
    </citation>
    <scope>NUCLEOTIDE SEQUENCE [LARGE SCALE GENOMIC DNA]</scope>
    <source>
        <strain evidence="2 3">CECT 5088</strain>
    </source>
</reference>
<evidence type="ECO:0000313" key="3">
    <source>
        <dbReference type="Proteomes" id="UP000048908"/>
    </source>
</evidence>
<proteinExistence type="predicted"/>
<evidence type="ECO:0000313" key="2">
    <source>
        <dbReference type="EMBL" id="CTQ33600.1"/>
    </source>
</evidence>
<feature type="transmembrane region" description="Helical" evidence="1">
    <location>
        <begin position="56"/>
        <end position="78"/>
    </location>
</feature>
<dbReference type="RefSeq" id="WP_143114649.1">
    <property type="nucleotide sequence ID" value="NZ_CXPG01000020.1"/>
</dbReference>
<keyword evidence="1" id="KW-0472">Membrane</keyword>
<evidence type="ECO:0000256" key="1">
    <source>
        <dbReference type="SAM" id="Phobius"/>
    </source>
</evidence>
<keyword evidence="1" id="KW-0812">Transmembrane</keyword>
<organism evidence="2 3">
    <name type="scientific">Jannaschia rubra</name>
    <dbReference type="NCBI Taxonomy" id="282197"/>
    <lineage>
        <taxon>Bacteria</taxon>
        <taxon>Pseudomonadati</taxon>
        <taxon>Pseudomonadota</taxon>
        <taxon>Alphaproteobacteria</taxon>
        <taxon>Rhodobacterales</taxon>
        <taxon>Roseobacteraceae</taxon>
        <taxon>Jannaschia</taxon>
    </lineage>
</organism>
<keyword evidence="3" id="KW-1185">Reference proteome</keyword>
<gene>
    <name evidence="2" type="ORF">JAN5088_02382</name>
</gene>